<proteinExistence type="predicted"/>
<dbReference type="PANTHER" id="PTHR28629">
    <property type="entry name" value="TRIOKINASE/FMN CYCLASE"/>
    <property type="match status" value="1"/>
</dbReference>
<dbReference type="InterPro" id="IPR050861">
    <property type="entry name" value="Dihydroxyacetone_Kinase"/>
</dbReference>
<evidence type="ECO:0000259" key="17">
    <source>
        <dbReference type="PROSITE" id="PS51480"/>
    </source>
</evidence>
<keyword evidence="10" id="KW-0170">Cobalt</keyword>
<comment type="catalytic activity">
    <reaction evidence="16">
        <text>dihydroxyacetone + ATP = dihydroxyacetone phosphate + ADP + H(+)</text>
        <dbReference type="Rhea" id="RHEA:15773"/>
        <dbReference type="ChEBI" id="CHEBI:15378"/>
        <dbReference type="ChEBI" id="CHEBI:16016"/>
        <dbReference type="ChEBI" id="CHEBI:30616"/>
        <dbReference type="ChEBI" id="CHEBI:57642"/>
        <dbReference type="ChEBI" id="CHEBI:456216"/>
        <dbReference type="EC" id="2.7.1.29"/>
    </reaction>
</comment>
<dbReference type="InterPro" id="IPR004006">
    <property type="entry name" value="DhaK_dom"/>
</dbReference>
<comment type="cofactor">
    <cofactor evidence="1">
        <name>Co(2+)</name>
        <dbReference type="ChEBI" id="CHEBI:48828"/>
    </cofactor>
</comment>
<evidence type="ECO:0000256" key="16">
    <source>
        <dbReference type="ARBA" id="ARBA00048898"/>
    </source>
</evidence>
<evidence type="ECO:0000256" key="5">
    <source>
        <dbReference type="ARBA" id="ARBA00018932"/>
    </source>
</evidence>
<evidence type="ECO:0000256" key="8">
    <source>
        <dbReference type="ARBA" id="ARBA00022777"/>
    </source>
</evidence>
<reference evidence="19 20" key="1">
    <citation type="submission" date="2021-06" db="EMBL/GenBank/DDBJ databases">
        <authorList>
            <person name="Palmer J.M."/>
        </authorList>
    </citation>
    <scope>NUCLEOTIDE SEQUENCE [LARGE SCALE GENOMIC DNA]</scope>
    <source>
        <strain evidence="19 20">XC_2019</strain>
        <tissue evidence="19">Muscle</tissue>
    </source>
</reference>
<sequence length="87" mass="8806">MAVVTRAAITCLESRGVVVARVMSGSFMTSLEMAGKAAAGAEATRDLTARAGRASYIAAERVTLPDPGAVAVAAILKAVAETLGEQK</sequence>
<dbReference type="Pfam" id="PF02734">
    <property type="entry name" value="Dak2"/>
    <property type="match status" value="1"/>
</dbReference>
<feature type="domain" description="DhaK" evidence="18">
    <location>
        <begin position="1"/>
        <end position="75"/>
    </location>
</feature>
<keyword evidence="8" id="KW-0418">Kinase</keyword>
<dbReference type="EC" id="4.6.1.15" evidence="4"/>
<keyword evidence="7" id="KW-0547">Nucleotide-binding</keyword>
<keyword evidence="6" id="KW-0808">Transferase</keyword>
<comment type="function">
    <text evidence="12">Catalyzes both the phosphorylation of dihydroxyacetone and of glyceraldehyde, and the splitting of ribonucleoside diphosphate-X compounds among which FAD is the best substrate. Represses IFIH1-mediated cellular antiviral response.</text>
</comment>
<evidence type="ECO:0000256" key="1">
    <source>
        <dbReference type="ARBA" id="ARBA00001941"/>
    </source>
</evidence>
<evidence type="ECO:0000256" key="3">
    <source>
        <dbReference type="ARBA" id="ARBA00012110"/>
    </source>
</evidence>
<evidence type="ECO:0000313" key="19">
    <source>
        <dbReference type="EMBL" id="MEQ2202774.1"/>
    </source>
</evidence>
<evidence type="ECO:0000256" key="9">
    <source>
        <dbReference type="ARBA" id="ARBA00022840"/>
    </source>
</evidence>
<evidence type="ECO:0000256" key="10">
    <source>
        <dbReference type="ARBA" id="ARBA00023285"/>
    </source>
</evidence>
<name>A0ABV0R3T3_9TELE</name>
<evidence type="ECO:0000256" key="12">
    <source>
        <dbReference type="ARBA" id="ARBA00045490"/>
    </source>
</evidence>
<evidence type="ECO:0000259" key="18">
    <source>
        <dbReference type="PROSITE" id="PS51481"/>
    </source>
</evidence>
<evidence type="ECO:0000313" key="20">
    <source>
        <dbReference type="Proteomes" id="UP001434883"/>
    </source>
</evidence>
<dbReference type="Proteomes" id="UP001434883">
    <property type="component" value="Unassembled WGS sequence"/>
</dbReference>
<dbReference type="PROSITE" id="PS51480">
    <property type="entry name" value="DHAL"/>
    <property type="match status" value="1"/>
</dbReference>
<comment type="catalytic activity">
    <reaction evidence="15">
        <text>FAD = riboflavin cyclic-4',5'-phosphate + AMP + H(+)</text>
        <dbReference type="Rhea" id="RHEA:13729"/>
        <dbReference type="ChEBI" id="CHEBI:15378"/>
        <dbReference type="ChEBI" id="CHEBI:57692"/>
        <dbReference type="ChEBI" id="CHEBI:76202"/>
        <dbReference type="ChEBI" id="CHEBI:456215"/>
        <dbReference type="EC" id="4.6.1.15"/>
    </reaction>
</comment>
<evidence type="ECO:0000256" key="14">
    <source>
        <dbReference type="ARBA" id="ARBA00047974"/>
    </source>
</evidence>
<organism evidence="19 20">
    <name type="scientific">Xenoophorus captivus</name>
    <dbReference type="NCBI Taxonomy" id="1517983"/>
    <lineage>
        <taxon>Eukaryota</taxon>
        <taxon>Metazoa</taxon>
        <taxon>Chordata</taxon>
        <taxon>Craniata</taxon>
        <taxon>Vertebrata</taxon>
        <taxon>Euteleostomi</taxon>
        <taxon>Actinopterygii</taxon>
        <taxon>Neopterygii</taxon>
        <taxon>Teleostei</taxon>
        <taxon>Neoteleostei</taxon>
        <taxon>Acanthomorphata</taxon>
        <taxon>Ovalentaria</taxon>
        <taxon>Atherinomorphae</taxon>
        <taxon>Cyprinodontiformes</taxon>
        <taxon>Goodeidae</taxon>
        <taxon>Xenoophorus</taxon>
    </lineage>
</organism>
<evidence type="ECO:0000256" key="13">
    <source>
        <dbReference type="ARBA" id="ARBA00046681"/>
    </source>
</evidence>
<evidence type="ECO:0000256" key="15">
    <source>
        <dbReference type="ARBA" id="ARBA00048526"/>
    </source>
</evidence>
<evidence type="ECO:0000256" key="6">
    <source>
        <dbReference type="ARBA" id="ARBA00022679"/>
    </source>
</evidence>
<evidence type="ECO:0000256" key="11">
    <source>
        <dbReference type="ARBA" id="ARBA00032426"/>
    </source>
</evidence>
<dbReference type="EC" id="2.7.1.29" evidence="2"/>
<dbReference type="PANTHER" id="PTHR28629:SF4">
    <property type="entry name" value="TRIOKINASE_FMN CYCLASE"/>
    <property type="match status" value="1"/>
</dbReference>
<comment type="caution">
    <text evidence="19">The sequence shown here is derived from an EMBL/GenBank/DDBJ whole genome shotgun (WGS) entry which is preliminary data.</text>
</comment>
<dbReference type="InterPro" id="IPR004007">
    <property type="entry name" value="DhaL_dom"/>
</dbReference>
<keyword evidence="9" id="KW-0067">ATP-binding</keyword>
<dbReference type="SUPFAM" id="SSF101473">
    <property type="entry name" value="DhaL-like"/>
    <property type="match status" value="1"/>
</dbReference>
<protein>
    <recommendedName>
        <fullName evidence="5">Triokinase/FMN cyclase</fullName>
        <ecNumber evidence="3">2.7.1.28</ecNumber>
        <ecNumber evidence="2">2.7.1.29</ecNumber>
        <ecNumber evidence="4">4.6.1.15</ecNumber>
    </recommendedName>
    <alternativeName>
        <fullName evidence="11">Bifunctional ATP-dependent dihydroxyacetone kinase/FAD-AMP lyase (cyclizing)</fullName>
    </alternativeName>
</protein>
<dbReference type="EMBL" id="JAHRIN010033923">
    <property type="protein sequence ID" value="MEQ2202774.1"/>
    <property type="molecule type" value="Genomic_DNA"/>
</dbReference>
<evidence type="ECO:0000256" key="4">
    <source>
        <dbReference type="ARBA" id="ARBA00012578"/>
    </source>
</evidence>
<evidence type="ECO:0000256" key="7">
    <source>
        <dbReference type="ARBA" id="ARBA00022741"/>
    </source>
</evidence>
<evidence type="ECO:0000256" key="2">
    <source>
        <dbReference type="ARBA" id="ARBA00012107"/>
    </source>
</evidence>
<dbReference type="EC" id="2.7.1.28" evidence="3"/>
<dbReference type="PROSITE" id="PS51481">
    <property type="entry name" value="DHAK"/>
    <property type="match status" value="1"/>
</dbReference>
<feature type="domain" description="DhaL" evidence="17">
    <location>
        <begin position="1"/>
        <end position="81"/>
    </location>
</feature>
<gene>
    <name evidence="19" type="ORF">XENOCAPTIV_015198</name>
</gene>
<comment type="catalytic activity">
    <reaction evidence="14">
        <text>D-glyceraldehyde + ATP = D-glyceraldehyde 3-phosphate + ADP + H(+)</text>
        <dbReference type="Rhea" id="RHEA:13941"/>
        <dbReference type="ChEBI" id="CHEBI:15378"/>
        <dbReference type="ChEBI" id="CHEBI:17378"/>
        <dbReference type="ChEBI" id="CHEBI:30616"/>
        <dbReference type="ChEBI" id="CHEBI:59776"/>
        <dbReference type="ChEBI" id="CHEBI:456216"/>
        <dbReference type="EC" id="2.7.1.28"/>
    </reaction>
</comment>
<dbReference type="InterPro" id="IPR036117">
    <property type="entry name" value="DhaL_dom_sf"/>
</dbReference>
<dbReference type="Gene3D" id="1.25.40.340">
    <property type="match status" value="1"/>
</dbReference>
<comment type="subunit">
    <text evidence="13">Homodimer. Interacts with IFIH1 (via the CARD domains), the interaction is inhibited by viral infection.</text>
</comment>
<keyword evidence="20" id="KW-1185">Reference proteome</keyword>
<accession>A0ABV0R3T3</accession>